<organism evidence="11 12">
    <name type="scientific">Escallonia herrerae</name>
    <dbReference type="NCBI Taxonomy" id="1293975"/>
    <lineage>
        <taxon>Eukaryota</taxon>
        <taxon>Viridiplantae</taxon>
        <taxon>Streptophyta</taxon>
        <taxon>Embryophyta</taxon>
        <taxon>Tracheophyta</taxon>
        <taxon>Spermatophyta</taxon>
        <taxon>Magnoliopsida</taxon>
        <taxon>eudicotyledons</taxon>
        <taxon>Gunneridae</taxon>
        <taxon>Pentapetalae</taxon>
        <taxon>asterids</taxon>
        <taxon>campanulids</taxon>
        <taxon>Escalloniales</taxon>
        <taxon>Escalloniaceae</taxon>
        <taxon>Escallonia</taxon>
    </lineage>
</organism>
<evidence type="ECO:0000256" key="6">
    <source>
        <dbReference type="ARBA" id="ARBA00022692"/>
    </source>
</evidence>
<dbReference type="EMBL" id="JAVXUP010000180">
    <property type="protein sequence ID" value="KAK3035222.1"/>
    <property type="molecule type" value="Genomic_DNA"/>
</dbReference>
<dbReference type="PANTHER" id="PTHR12413">
    <property type="entry name" value="DOLICHYL GLYCOSYLTRANSFERASE"/>
    <property type="match status" value="1"/>
</dbReference>
<dbReference type="InterPro" id="IPR004856">
    <property type="entry name" value="Glyco_trans_ALG6/ALG8"/>
</dbReference>
<accession>A0AA89BG20</accession>
<comment type="similarity">
    <text evidence="3 10">Belongs to the ALG6/ALG8 glucosyltransferase family.</text>
</comment>
<evidence type="ECO:0000313" key="12">
    <source>
        <dbReference type="Proteomes" id="UP001188597"/>
    </source>
</evidence>
<keyword evidence="8 10" id="KW-1133">Transmembrane helix</keyword>
<feature type="transmembrane region" description="Helical" evidence="10">
    <location>
        <begin position="346"/>
        <end position="365"/>
    </location>
</feature>
<feature type="transmembrane region" description="Helical" evidence="10">
    <location>
        <begin position="562"/>
        <end position="585"/>
    </location>
</feature>
<keyword evidence="9 10" id="KW-0472">Membrane</keyword>
<evidence type="ECO:0000313" key="11">
    <source>
        <dbReference type="EMBL" id="KAK3035222.1"/>
    </source>
</evidence>
<evidence type="ECO:0000256" key="3">
    <source>
        <dbReference type="ARBA" id="ARBA00008715"/>
    </source>
</evidence>
<comment type="subcellular location">
    <subcellularLocation>
        <location evidence="1 10">Endoplasmic reticulum membrane</location>
        <topology evidence="1 10">Multi-pass membrane protein</topology>
    </subcellularLocation>
</comment>
<evidence type="ECO:0000256" key="10">
    <source>
        <dbReference type="RuleBase" id="RU363110"/>
    </source>
</evidence>
<gene>
    <name evidence="11" type="ORF">RJ639_033856</name>
</gene>
<evidence type="ECO:0000256" key="4">
    <source>
        <dbReference type="ARBA" id="ARBA00022676"/>
    </source>
</evidence>
<keyword evidence="6 10" id="KW-0812">Transmembrane</keyword>
<dbReference type="Pfam" id="PF03155">
    <property type="entry name" value="Alg6_Alg8"/>
    <property type="match status" value="2"/>
</dbReference>
<dbReference type="EC" id="2.4.1.-" evidence="10"/>
<dbReference type="GO" id="GO:0042281">
    <property type="term" value="F:dolichyl pyrophosphate Man9GlcNAc2 alpha-1,3-glucosyltransferase activity"/>
    <property type="evidence" value="ECO:0007669"/>
    <property type="project" value="TreeGrafter"/>
</dbReference>
<evidence type="ECO:0000256" key="5">
    <source>
        <dbReference type="ARBA" id="ARBA00022679"/>
    </source>
</evidence>
<protein>
    <recommendedName>
        <fullName evidence="10">Alpha-1,3-glucosyltransferase</fullName>
        <ecNumber evidence="10">2.4.1.-</ecNumber>
    </recommendedName>
</protein>
<dbReference type="Proteomes" id="UP001188597">
    <property type="component" value="Unassembled WGS sequence"/>
</dbReference>
<feature type="transmembrane region" description="Helical" evidence="10">
    <location>
        <begin position="463"/>
        <end position="481"/>
    </location>
</feature>
<evidence type="ECO:0000256" key="2">
    <source>
        <dbReference type="ARBA" id="ARBA00004922"/>
    </source>
</evidence>
<dbReference type="PANTHER" id="PTHR12413:SF1">
    <property type="entry name" value="DOLICHYL PYROPHOSPHATE MAN9GLCNAC2 ALPHA-1,3-GLUCOSYLTRANSFERASE"/>
    <property type="match status" value="1"/>
</dbReference>
<feature type="transmembrane region" description="Helical" evidence="10">
    <location>
        <begin position="532"/>
        <end position="556"/>
    </location>
</feature>
<evidence type="ECO:0000256" key="1">
    <source>
        <dbReference type="ARBA" id="ARBA00004477"/>
    </source>
</evidence>
<proteinExistence type="inferred from homology"/>
<feature type="transmembrane region" description="Helical" evidence="10">
    <location>
        <begin position="501"/>
        <end position="520"/>
    </location>
</feature>
<keyword evidence="5 10" id="KW-0808">Transferase</keyword>
<evidence type="ECO:0000256" key="8">
    <source>
        <dbReference type="ARBA" id="ARBA00022989"/>
    </source>
</evidence>
<feature type="transmembrane region" description="Helical" evidence="10">
    <location>
        <begin position="439"/>
        <end position="456"/>
    </location>
</feature>
<dbReference type="AlphaFoldDB" id="A0AA89BG20"/>
<feature type="transmembrane region" description="Helical" evidence="10">
    <location>
        <begin position="6"/>
        <end position="27"/>
    </location>
</feature>
<dbReference type="GO" id="GO:0005789">
    <property type="term" value="C:endoplasmic reticulum membrane"/>
    <property type="evidence" value="ECO:0007669"/>
    <property type="project" value="UniProtKB-SubCell"/>
</dbReference>
<comment type="caution">
    <text evidence="11">The sequence shown here is derived from an EMBL/GenBank/DDBJ whole genome shotgun (WGS) entry which is preliminary data.</text>
</comment>
<keyword evidence="4 10" id="KW-0328">Glycosyltransferase</keyword>
<evidence type="ECO:0000256" key="7">
    <source>
        <dbReference type="ARBA" id="ARBA00022824"/>
    </source>
</evidence>
<comment type="caution">
    <text evidence="10">Lacks conserved residue(s) required for the propagation of feature annotation.</text>
</comment>
<comment type="pathway">
    <text evidence="2 10">Protein modification; protein glycosylation.</text>
</comment>
<name>A0AA89BG20_9ASTE</name>
<evidence type="ECO:0000256" key="9">
    <source>
        <dbReference type="ARBA" id="ARBA00023136"/>
    </source>
</evidence>
<reference evidence="11" key="1">
    <citation type="submission" date="2022-12" db="EMBL/GenBank/DDBJ databases">
        <title>Draft genome assemblies for two species of Escallonia (Escalloniales).</title>
        <authorList>
            <person name="Chanderbali A."/>
            <person name="Dervinis C."/>
            <person name="Anghel I."/>
            <person name="Soltis D."/>
            <person name="Soltis P."/>
            <person name="Zapata F."/>
        </authorList>
    </citation>
    <scope>NUCLEOTIDE SEQUENCE</scope>
    <source>
        <strain evidence="11">UCBG64.0493</strain>
        <tissue evidence="11">Leaf</tissue>
    </source>
</reference>
<keyword evidence="12" id="KW-1185">Reference proteome</keyword>
<sequence>MRWTVLSSDALLFFPAVLWFIIVYYWGRKRWLQGNVAWHIAMILLNPCLILIDHGHFQYNCISLGLTVGAVAAILSDRELVASVLFCLALNHKQSLRSLFSAKEGFVVLTNGTKLRAKEQFGDVVDVKFGTAHDPGNFIVLMIGASRTYTPTLPAKMVLRCDGGLGRWIAAEGRCGMWCWDVAQVVLRCGVGAMVQWGSRWLVEAVASGRASRQWVAVSQNSLMIVLASSRWTQITVDCGKKSKSGLYLTRNCFHAFGGSTMNENAKFDILGTECGKWSTNTKLVKREKRTETGPKLRWGQRSVGPELGSLYKLIACRTMSAYFAPAFFSHLLGKCLRRRNPLLEVAKLGLVVLGTFAVVWWPYIHPVDGFLEVVSRLAPFERGIYEDYVANFWCTTSVLIKWKRLLTMRSLKLLSLAATVSTCLPSMVQQLRAPSKQGFLYALLNSAFSFYLFSFQVHEKSILLPLLPASLLAFEEPFLIQWLTHYALFSMFPLLCRDNLILPYIALYGIFILLCHVPGGRLDTRETHSFTSLRSFLSAFLLLCSFSLHIIYLTVRPPKKYPYLFDAFIMLLCFTQFVLVAIYANRKQWMLSMNSIVVDKEKHL</sequence>
<keyword evidence="7 10" id="KW-0256">Endoplasmic reticulum</keyword>